<comment type="catalytic activity">
    <reaction evidence="7">
        <text>tRNA(Ser) + L-serine + ATP = L-seryl-tRNA(Ser) + AMP + diphosphate + H(+)</text>
        <dbReference type="Rhea" id="RHEA:12292"/>
        <dbReference type="Rhea" id="RHEA-COMP:9669"/>
        <dbReference type="Rhea" id="RHEA-COMP:9703"/>
        <dbReference type="ChEBI" id="CHEBI:15378"/>
        <dbReference type="ChEBI" id="CHEBI:30616"/>
        <dbReference type="ChEBI" id="CHEBI:33019"/>
        <dbReference type="ChEBI" id="CHEBI:33384"/>
        <dbReference type="ChEBI" id="CHEBI:78442"/>
        <dbReference type="ChEBI" id="CHEBI:78533"/>
        <dbReference type="ChEBI" id="CHEBI:456215"/>
        <dbReference type="EC" id="6.1.1.11"/>
    </reaction>
</comment>
<feature type="site" description="Important for serine binding" evidence="8">
    <location>
        <position position="384"/>
    </location>
</feature>
<dbReference type="InterPro" id="IPR045864">
    <property type="entry name" value="aa-tRNA-synth_II/BPL/LPL"/>
</dbReference>
<keyword evidence="6 7" id="KW-0030">Aminoacyl-tRNA synthetase</keyword>
<gene>
    <name evidence="7 11" type="primary">serS</name>
    <name evidence="11" type="ordered locus">TPEGAU_0647</name>
</gene>
<dbReference type="GeneID" id="93876415"/>
<reference evidence="12" key="1">
    <citation type="journal article" date="2012" name="PLoS Negl. Trop. Dis.">
        <title>Whole genome sequences of three Treponema pallidum ssp. pertenue strains: yaws and syphilis treponemes differ in less than 0.2% of the genome sequence.</title>
        <authorList>
            <person name="Cejkova D."/>
            <person name="Zobanikova M."/>
            <person name="Chen L."/>
            <person name="Pospisilova P."/>
            <person name="Strouhal M."/>
            <person name="Qin X."/>
            <person name="Mikalova L."/>
            <person name="Norris S.J."/>
            <person name="Muzny D.M."/>
            <person name="Gibbs R.A."/>
            <person name="Fulton L.L."/>
            <person name="Sodergren E."/>
            <person name="Weinstock G.M."/>
            <person name="Smajs D."/>
        </authorList>
    </citation>
    <scope>NUCLEOTIDE SEQUENCE [LARGE SCALE GENOMIC DNA]</scope>
    <source>
        <strain evidence="12">Gauthier</strain>
    </source>
</reference>
<comment type="function">
    <text evidence="7">Catalyzes the attachment of serine to tRNA(Ser). Is also able to aminoacylate tRNA(Sec) with serine, to form the misacylated tRNA L-seryl-tRNA(Sec), which will be further converted into selenocysteinyl-tRNA(Sec).</text>
</comment>
<dbReference type="InterPro" id="IPR033729">
    <property type="entry name" value="SerRS_core"/>
</dbReference>
<comment type="catalytic activity">
    <reaction evidence="7">
        <text>tRNA(Sec) + L-serine + ATP = L-seryl-tRNA(Sec) + AMP + diphosphate + H(+)</text>
        <dbReference type="Rhea" id="RHEA:42580"/>
        <dbReference type="Rhea" id="RHEA-COMP:9742"/>
        <dbReference type="Rhea" id="RHEA-COMP:10128"/>
        <dbReference type="ChEBI" id="CHEBI:15378"/>
        <dbReference type="ChEBI" id="CHEBI:30616"/>
        <dbReference type="ChEBI" id="CHEBI:33019"/>
        <dbReference type="ChEBI" id="CHEBI:33384"/>
        <dbReference type="ChEBI" id="CHEBI:78442"/>
        <dbReference type="ChEBI" id="CHEBI:78533"/>
        <dbReference type="ChEBI" id="CHEBI:456215"/>
        <dbReference type="EC" id="6.1.1.11"/>
    </reaction>
</comment>
<feature type="binding site" evidence="7">
    <location>
        <begin position="229"/>
        <end position="231"/>
    </location>
    <ligand>
        <name>L-serine</name>
        <dbReference type="ChEBI" id="CHEBI:33384"/>
    </ligand>
</feature>
<feature type="binding site" evidence="9">
    <location>
        <begin position="276"/>
        <end position="279"/>
    </location>
    <ligand>
        <name>ATP</name>
        <dbReference type="ChEBI" id="CHEBI:30616"/>
    </ligand>
</feature>
<dbReference type="InterPro" id="IPR010978">
    <property type="entry name" value="tRNA-bd_arm"/>
</dbReference>
<keyword evidence="4 7" id="KW-0067">ATP-binding</keyword>
<dbReference type="InterPro" id="IPR002317">
    <property type="entry name" value="Ser-tRNA-ligase_type_1"/>
</dbReference>
<evidence type="ECO:0000256" key="2">
    <source>
        <dbReference type="ARBA" id="ARBA00022598"/>
    </source>
</evidence>
<keyword evidence="3 7" id="KW-0547">Nucleotide-binding</keyword>
<accession>A0AAU8PE83</accession>
<dbReference type="KEGG" id="tpg:TPEGAU_0647"/>
<comment type="subunit">
    <text evidence="7">Homodimer. The tRNA molecule binds across the dimer.</text>
</comment>
<dbReference type="PRINTS" id="PR00981">
    <property type="entry name" value="TRNASYNTHSER"/>
</dbReference>
<dbReference type="PROSITE" id="PS50862">
    <property type="entry name" value="AA_TRNA_LIGASE_II"/>
    <property type="match status" value="1"/>
</dbReference>
<organism evidence="11 12">
    <name type="scientific">Treponema pallidum subsp. pertenue (strain Gauthier)</name>
    <dbReference type="NCBI Taxonomy" id="491080"/>
    <lineage>
        <taxon>Bacteria</taxon>
        <taxon>Pseudomonadati</taxon>
        <taxon>Spirochaetota</taxon>
        <taxon>Spirochaetia</taxon>
        <taxon>Spirochaetales</taxon>
        <taxon>Treponemataceae</taxon>
        <taxon>Treponema</taxon>
    </lineage>
</organism>
<dbReference type="SUPFAM" id="SSF46589">
    <property type="entry name" value="tRNA-binding arm"/>
    <property type="match status" value="1"/>
</dbReference>
<evidence type="ECO:0000259" key="10">
    <source>
        <dbReference type="PROSITE" id="PS50862"/>
    </source>
</evidence>
<keyword evidence="2 7" id="KW-0436">Ligase</keyword>
<evidence type="ECO:0000256" key="4">
    <source>
        <dbReference type="ARBA" id="ARBA00022840"/>
    </source>
</evidence>
<feature type="binding site" evidence="7">
    <location>
        <position position="384"/>
    </location>
    <ligand>
        <name>L-serine</name>
        <dbReference type="ChEBI" id="CHEBI:33384"/>
    </ligand>
</feature>
<dbReference type="RefSeq" id="WP_010882092.1">
    <property type="nucleotide sequence ID" value="NC_016843.1"/>
</dbReference>
<evidence type="ECO:0000313" key="11">
    <source>
        <dbReference type="EMBL" id="AEZ59909.1"/>
    </source>
</evidence>
<dbReference type="SUPFAM" id="SSF55681">
    <property type="entry name" value="Class II aaRS and biotin synthetases"/>
    <property type="match status" value="1"/>
</dbReference>
<evidence type="ECO:0000256" key="1">
    <source>
        <dbReference type="ARBA" id="ARBA00022490"/>
    </source>
</evidence>
<keyword evidence="1 7" id="KW-0963">Cytoplasm</keyword>
<evidence type="ECO:0000256" key="8">
    <source>
        <dbReference type="PIRSR" id="PIRSR001529-1"/>
    </source>
</evidence>
<dbReference type="Gene3D" id="3.30.930.10">
    <property type="entry name" value="Bira Bifunctional Protein, Domain 2"/>
    <property type="match status" value="1"/>
</dbReference>
<dbReference type="Proteomes" id="UP000008192">
    <property type="component" value="Chromosome"/>
</dbReference>
<dbReference type="GO" id="GO:0004828">
    <property type="term" value="F:serine-tRNA ligase activity"/>
    <property type="evidence" value="ECO:0007669"/>
    <property type="project" value="UniProtKB-UniRule"/>
</dbReference>
<comment type="domain">
    <text evidence="7">Consists of two distinct domains, a catalytic core and a N-terminal extension that is involved in tRNA binding.</text>
</comment>
<feature type="binding site" evidence="7 8">
    <location>
        <position position="283"/>
    </location>
    <ligand>
        <name>L-serine</name>
        <dbReference type="ChEBI" id="CHEBI:33384"/>
    </ligand>
</feature>
<feature type="binding site" evidence="7 9">
    <location>
        <begin position="349"/>
        <end position="352"/>
    </location>
    <ligand>
        <name>ATP</name>
        <dbReference type="ChEBI" id="CHEBI:30616"/>
    </ligand>
</feature>
<feature type="binding site" evidence="7 9">
    <location>
        <begin position="260"/>
        <end position="262"/>
    </location>
    <ligand>
        <name>ATP</name>
        <dbReference type="ChEBI" id="CHEBI:30616"/>
    </ligand>
</feature>
<dbReference type="NCBIfam" id="TIGR00414">
    <property type="entry name" value="serS"/>
    <property type="match status" value="1"/>
</dbReference>
<dbReference type="SMR" id="A0AAU8PE83"/>
<keyword evidence="5 7" id="KW-0648">Protein biosynthesis</keyword>
<evidence type="ECO:0000256" key="9">
    <source>
        <dbReference type="PIRSR" id="PIRSR001529-2"/>
    </source>
</evidence>
<feature type="domain" description="Aminoacyl-transfer RNA synthetases class-II family profile" evidence="10">
    <location>
        <begin position="137"/>
        <end position="409"/>
    </location>
</feature>
<evidence type="ECO:0000256" key="7">
    <source>
        <dbReference type="HAMAP-Rule" id="MF_00176"/>
    </source>
</evidence>
<feature type="binding site" evidence="8">
    <location>
        <position position="260"/>
    </location>
    <ligand>
        <name>L-serine</name>
        <dbReference type="ChEBI" id="CHEBI:33384"/>
    </ligand>
</feature>
<name>A0AAU8PE83_TREPG</name>
<protein>
    <recommendedName>
        <fullName evidence="7">Serine--tRNA ligase</fullName>
        <ecNumber evidence="7">6.1.1.11</ecNumber>
    </recommendedName>
    <alternativeName>
        <fullName evidence="7">Seryl-tRNA synthetase</fullName>
        <shortName evidence="7">SerRS</shortName>
    </alternativeName>
    <alternativeName>
        <fullName evidence="7">Seryl-tRNA(Ser/Sec) synthetase</fullName>
    </alternativeName>
</protein>
<dbReference type="EMBL" id="CP002376">
    <property type="protein sequence ID" value="AEZ59909.1"/>
    <property type="molecule type" value="Genomic_DNA"/>
</dbReference>
<feature type="binding site" evidence="8">
    <location>
        <position position="229"/>
    </location>
    <ligand>
        <name>L-serine</name>
        <dbReference type="ChEBI" id="CHEBI:33384"/>
    </ligand>
</feature>
<feature type="binding site" evidence="7">
    <location>
        <position position="276"/>
    </location>
    <ligand>
        <name>ATP</name>
        <dbReference type="ChEBI" id="CHEBI:30616"/>
    </ligand>
</feature>
<dbReference type="AlphaFoldDB" id="A0AAU8PE83"/>
<dbReference type="PANTHER" id="PTHR11778">
    <property type="entry name" value="SERYL-TRNA SYNTHETASE"/>
    <property type="match status" value="1"/>
</dbReference>
<dbReference type="HAMAP" id="MF_00176">
    <property type="entry name" value="Ser_tRNA_synth_type1"/>
    <property type="match status" value="1"/>
</dbReference>
<evidence type="ECO:0000256" key="6">
    <source>
        <dbReference type="ARBA" id="ARBA00023146"/>
    </source>
</evidence>
<dbReference type="CDD" id="cd00770">
    <property type="entry name" value="SerRS_core"/>
    <property type="match status" value="1"/>
</dbReference>
<dbReference type="Pfam" id="PF02403">
    <property type="entry name" value="Seryl_tRNA_N"/>
    <property type="match status" value="1"/>
</dbReference>
<dbReference type="Pfam" id="PF00587">
    <property type="entry name" value="tRNA-synt_2b"/>
    <property type="match status" value="1"/>
</dbReference>
<dbReference type="GO" id="GO:0016260">
    <property type="term" value="P:selenocysteine biosynthetic process"/>
    <property type="evidence" value="ECO:0007669"/>
    <property type="project" value="UniProtKB-UniRule"/>
</dbReference>
<dbReference type="InterPro" id="IPR002314">
    <property type="entry name" value="aa-tRNA-synt_IIb"/>
</dbReference>
<evidence type="ECO:0000313" key="12">
    <source>
        <dbReference type="Proteomes" id="UP000008192"/>
    </source>
</evidence>
<dbReference type="GO" id="GO:0005524">
    <property type="term" value="F:ATP binding"/>
    <property type="evidence" value="ECO:0007669"/>
    <property type="project" value="UniProtKB-UniRule"/>
</dbReference>
<dbReference type="InterPro" id="IPR015866">
    <property type="entry name" value="Ser-tRNA-synth_1_N"/>
</dbReference>
<dbReference type="EC" id="6.1.1.11" evidence="7"/>
<dbReference type="GO" id="GO:0005737">
    <property type="term" value="C:cytoplasm"/>
    <property type="evidence" value="ECO:0007669"/>
    <property type="project" value="UniProtKB-SubCell"/>
</dbReference>
<dbReference type="PIRSF" id="PIRSF001529">
    <property type="entry name" value="Ser-tRNA-synth_IIa"/>
    <property type="match status" value="1"/>
</dbReference>
<comment type="subcellular location">
    <subcellularLocation>
        <location evidence="7">Cytoplasm</location>
    </subcellularLocation>
</comment>
<proteinExistence type="inferred from homology"/>
<evidence type="ECO:0000256" key="5">
    <source>
        <dbReference type="ARBA" id="ARBA00022917"/>
    </source>
</evidence>
<dbReference type="GO" id="GO:0006434">
    <property type="term" value="P:seryl-tRNA aminoacylation"/>
    <property type="evidence" value="ECO:0007669"/>
    <property type="project" value="UniProtKB-UniRule"/>
</dbReference>
<dbReference type="Gene3D" id="1.10.287.40">
    <property type="entry name" value="Serine-tRNA synthetase, tRNA binding domain"/>
    <property type="match status" value="1"/>
</dbReference>
<evidence type="ECO:0000256" key="3">
    <source>
        <dbReference type="ARBA" id="ARBA00022741"/>
    </source>
</evidence>
<sequence length="426" mass="48014">MLDYRFIRENVDAVKENVKVRNVHADVDAIVHLYDQRVKLLAELQELQRARNENAQTMKSSLDALARSACVETGRALKDRIAHSERLLVQISDQLLSATQALPNMTHMCTPHGRSDSDNLEIKRCGVPPCFSFSPRDHVELARLLDIVDFEAGKKVSGIKFYYLKREGVLLEQALIMFGLQFLQERGFVPFLTPDIAREGMVCGLGFNPRGSGSNIYRIEGEHRCLVATAEITLGAYHAGEVLEERSLPRLYAGLSHCFRKEAGAAGQFSRGLYRVHQFTKLEMFAYCTPSDSECLHERLRSLEEEIFTALEIPFRVVEVCAGDLGAPAYRKWDLEAWMPGRQGGSWGEVTSASNCTDYQARRLNVRYKDAEGKKHYVHMLNGTALAISRVLIALLENGQDAEGRVRIPQALVPFCGFEYLYPRVL</sequence>
<comment type="similarity">
    <text evidence="7">Belongs to the class-II aminoacyl-tRNA synthetase family. Type-1 seryl-tRNA synthetase subfamily.</text>
</comment>
<comment type="pathway">
    <text evidence="7">Aminoacyl-tRNA biosynthesis; selenocysteinyl-tRNA(Sec) biosynthesis; L-seryl-tRNA(Sec) from L-serine and tRNA(Sec): step 1/1.</text>
</comment>
<dbReference type="InterPro" id="IPR006195">
    <property type="entry name" value="aa-tRNA-synth_II"/>
</dbReference>
<dbReference type="InterPro" id="IPR042103">
    <property type="entry name" value="SerRS_1_N_sf"/>
</dbReference>
<feature type="binding site" evidence="8">
    <location>
        <position position="382"/>
    </location>
    <ligand>
        <name>L-serine</name>
        <dbReference type="ChEBI" id="CHEBI:33384"/>
    </ligand>
</feature>